<evidence type="ECO:0008006" key="6">
    <source>
        <dbReference type="Google" id="ProtNLM"/>
    </source>
</evidence>
<evidence type="ECO:0000313" key="5">
    <source>
        <dbReference type="Proteomes" id="UP001500755"/>
    </source>
</evidence>
<dbReference type="Proteomes" id="UP001500755">
    <property type="component" value="Unassembled WGS sequence"/>
</dbReference>
<sequence length="220" mass="23635">MQPGPTNDAPPGGGSVDVAALALALRDRTRLRVHYRASGTPEARPLCVDPYGLASRAGRWYLVCDVEARPRLLRVDRIIRVEPLPDPARLRTGESLRTVWAELSAAVEAPGAVRIEARLRADRLDLAQRILGTRLRAEGRGEGGPTAGAVAPGDAGTPGDATTPGDAAWIPITVHYRELEGVRQLLQFGDHIEVLGPPEARALIARLAADLTRRHAEPLD</sequence>
<dbReference type="PANTHER" id="PTHR34580:SF3">
    <property type="entry name" value="PROTEIN PAFB"/>
    <property type="match status" value="1"/>
</dbReference>
<dbReference type="Pfam" id="PF25583">
    <property type="entry name" value="WCX"/>
    <property type="match status" value="1"/>
</dbReference>
<gene>
    <name evidence="4" type="ORF">GCM10009755_16900</name>
</gene>
<comment type="caution">
    <text evidence="4">The sequence shown here is derived from an EMBL/GenBank/DDBJ whole genome shotgun (WGS) entry which is preliminary data.</text>
</comment>
<dbReference type="InterPro" id="IPR051534">
    <property type="entry name" value="CBASS_pafABC_assoc_protein"/>
</dbReference>
<evidence type="ECO:0000313" key="4">
    <source>
        <dbReference type="EMBL" id="GAA2007257.1"/>
    </source>
</evidence>
<name>A0ABP5ETH4_9MICO</name>
<keyword evidence="5" id="KW-1185">Reference proteome</keyword>
<dbReference type="PANTHER" id="PTHR34580">
    <property type="match status" value="1"/>
</dbReference>
<dbReference type="Pfam" id="PF13280">
    <property type="entry name" value="WYL"/>
    <property type="match status" value="1"/>
</dbReference>
<evidence type="ECO:0000259" key="2">
    <source>
        <dbReference type="Pfam" id="PF13280"/>
    </source>
</evidence>
<dbReference type="EMBL" id="BAAANO010000015">
    <property type="protein sequence ID" value="GAA2007257.1"/>
    <property type="molecule type" value="Genomic_DNA"/>
</dbReference>
<proteinExistence type="predicted"/>
<protein>
    <recommendedName>
        <fullName evidence="6">WYL domain-containing protein</fullName>
    </recommendedName>
</protein>
<accession>A0ABP5ETH4</accession>
<feature type="region of interest" description="Disordered" evidence="1">
    <location>
        <begin position="137"/>
        <end position="162"/>
    </location>
</feature>
<dbReference type="InterPro" id="IPR026881">
    <property type="entry name" value="WYL_dom"/>
</dbReference>
<evidence type="ECO:0000256" key="1">
    <source>
        <dbReference type="SAM" id="MobiDB-lite"/>
    </source>
</evidence>
<organism evidence="4 5">
    <name type="scientific">Brevibacterium samyangense</name>
    <dbReference type="NCBI Taxonomy" id="366888"/>
    <lineage>
        <taxon>Bacteria</taxon>
        <taxon>Bacillati</taxon>
        <taxon>Actinomycetota</taxon>
        <taxon>Actinomycetes</taxon>
        <taxon>Micrococcales</taxon>
        <taxon>Brevibacteriaceae</taxon>
        <taxon>Brevibacterium</taxon>
    </lineage>
</organism>
<dbReference type="PROSITE" id="PS52050">
    <property type="entry name" value="WYL"/>
    <property type="match status" value="1"/>
</dbReference>
<feature type="domain" description="WCX" evidence="3">
    <location>
        <begin position="161"/>
        <end position="211"/>
    </location>
</feature>
<dbReference type="InterPro" id="IPR057727">
    <property type="entry name" value="WCX_dom"/>
</dbReference>
<evidence type="ECO:0000259" key="3">
    <source>
        <dbReference type="Pfam" id="PF25583"/>
    </source>
</evidence>
<feature type="domain" description="WYL" evidence="2">
    <location>
        <begin position="19"/>
        <end position="82"/>
    </location>
</feature>
<reference evidence="5" key="1">
    <citation type="journal article" date="2019" name="Int. J. Syst. Evol. Microbiol.">
        <title>The Global Catalogue of Microorganisms (GCM) 10K type strain sequencing project: providing services to taxonomists for standard genome sequencing and annotation.</title>
        <authorList>
            <consortium name="The Broad Institute Genomics Platform"/>
            <consortium name="The Broad Institute Genome Sequencing Center for Infectious Disease"/>
            <person name="Wu L."/>
            <person name="Ma J."/>
        </authorList>
    </citation>
    <scope>NUCLEOTIDE SEQUENCE [LARGE SCALE GENOMIC DNA]</scope>
    <source>
        <strain evidence="5">JCM 14546</strain>
    </source>
</reference>
<dbReference type="RefSeq" id="WP_344308753.1">
    <property type="nucleotide sequence ID" value="NZ_BAAANO010000015.1"/>
</dbReference>